<dbReference type="OrthoDB" id="784693at2759"/>
<evidence type="ECO:0000313" key="3">
    <source>
        <dbReference type="EMBL" id="KAG1369955.1"/>
    </source>
</evidence>
<reference evidence="3" key="1">
    <citation type="journal article" date="2017" name="Gigascience">
        <title>The genome draft of coconut (Cocos nucifera).</title>
        <authorList>
            <person name="Xiao Y."/>
            <person name="Xu P."/>
            <person name="Fan H."/>
            <person name="Baudouin L."/>
            <person name="Xia W."/>
            <person name="Bocs S."/>
            <person name="Xu J."/>
            <person name="Li Q."/>
            <person name="Guo A."/>
            <person name="Zhou L."/>
            <person name="Li J."/>
            <person name="Wu Y."/>
            <person name="Ma Z."/>
            <person name="Armero A."/>
            <person name="Issali A.E."/>
            <person name="Liu N."/>
            <person name="Peng M."/>
            <person name="Yang Y."/>
        </authorList>
    </citation>
    <scope>NUCLEOTIDE SEQUENCE</scope>
    <source>
        <tissue evidence="3">Spear leaf of Hainan Tall coconut</tissue>
    </source>
</reference>
<evidence type="ECO:0000313" key="4">
    <source>
        <dbReference type="Proteomes" id="UP000797356"/>
    </source>
</evidence>
<protein>
    <submittedName>
        <fullName evidence="3">Quinoprotein glucose dehydrogenase</fullName>
    </submittedName>
</protein>
<keyword evidence="2" id="KW-0812">Transmembrane</keyword>
<dbReference type="Proteomes" id="UP000797356">
    <property type="component" value="Chromosome 15"/>
</dbReference>
<feature type="compositionally biased region" description="Polar residues" evidence="1">
    <location>
        <begin position="158"/>
        <end position="168"/>
    </location>
</feature>
<dbReference type="PANTHER" id="PTHR34964">
    <property type="entry name" value="MEMBRANE LIPOPROTEIN-RELATED"/>
    <property type="match status" value="1"/>
</dbReference>
<feature type="transmembrane region" description="Helical" evidence="2">
    <location>
        <begin position="14"/>
        <end position="37"/>
    </location>
</feature>
<name>A0A8K0NDD2_COCNU</name>
<comment type="caution">
    <text evidence="3">The sequence shown here is derived from an EMBL/GenBank/DDBJ whole genome shotgun (WGS) entry which is preliminary data.</text>
</comment>
<organism evidence="3 4">
    <name type="scientific">Cocos nucifera</name>
    <name type="common">Coconut palm</name>
    <dbReference type="NCBI Taxonomy" id="13894"/>
    <lineage>
        <taxon>Eukaryota</taxon>
        <taxon>Viridiplantae</taxon>
        <taxon>Streptophyta</taxon>
        <taxon>Embryophyta</taxon>
        <taxon>Tracheophyta</taxon>
        <taxon>Spermatophyta</taxon>
        <taxon>Magnoliopsida</taxon>
        <taxon>Liliopsida</taxon>
        <taxon>Arecaceae</taxon>
        <taxon>Arecoideae</taxon>
        <taxon>Cocoseae</taxon>
        <taxon>Attaleinae</taxon>
        <taxon>Cocos</taxon>
    </lineage>
</organism>
<sequence length="182" mass="19302">MPPPPEARPGRKRFWFISCLLFIVLLIGGSFLVLYVTHPATDIPFWFPIAGMVLVGIPWLFWIMTCVYRSISVRKDDVERPPIRAATVAPAGGGATATNVATNSTFTDAPVDSPGGARRVRFGHATVMGSDVAGGMSEKPQQEHEADGDDAPDGGTGSSISHGDGSSQHSHESEVPLALSMS</sequence>
<evidence type="ECO:0000256" key="2">
    <source>
        <dbReference type="SAM" id="Phobius"/>
    </source>
</evidence>
<evidence type="ECO:0000256" key="1">
    <source>
        <dbReference type="SAM" id="MobiDB-lite"/>
    </source>
</evidence>
<dbReference type="AlphaFoldDB" id="A0A8K0NDD2"/>
<keyword evidence="4" id="KW-1185">Reference proteome</keyword>
<dbReference type="EMBL" id="CM017886">
    <property type="protein sequence ID" value="KAG1369955.1"/>
    <property type="molecule type" value="Genomic_DNA"/>
</dbReference>
<feature type="transmembrane region" description="Helical" evidence="2">
    <location>
        <begin position="43"/>
        <end position="65"/>
    </location>
</feature>
<gene>
    <name evidence="3" type="ORF">COCNU_15G003210</name>
</gene>
<keyword evidence="2" id="KW-0472">Membrane</keyword>
<proteinExistence type="predicted"/>
<keyword evidence="2" id="KW-1133">Transmembrane helix</keyword>
<dbReference type="PANTHER" id="PTHR34964:SF1">
    <property type="entry name" value="MEMBRANE LIPOPROTEIN"/>
    <property type="match status" value="1"/>
</dbReference>
<accession>A0A8K0NDD2</accession>
<feature type="region of interest" description="Disordered" evidence="1">
    <location>
        <begin position="130"/>
        <end position="182"/>
    </location>
</feature>
<reference evidence="3" key="2">
    <citation type="submission" date="2019-07" db="EMBL/GenBank/DDBJ databases">
        <authorList>
            <person name="Yang Y."/>
            <person name="Bocs S."/>
            <person name="Baudouin L."/>
        </authorList>
    </citation>
    <scope>NUCLEOTIDE SEQUENCE</scope>
    <source>
        <tissue evidence="3">Spear leaf of Hainan Tall coconut</tissue>
    </source>
</reference>